<dbReference type="Proteomes" id="UP001335648">
    <property type="component" value="Unassembled WGS sequence"/>
</dbReference>
<organism evidence="1 2">
    <name type="scientific">Champsocephalus esox</name>
    <name type="common">pike icefish</name>
    <dbReference type="NCBI Taxonomy" id="159716"/>
    <lineage>
        <taxon>Eukaryota</taxon>
        <taxon>Metazoa</taxon>
        <taxon>Chordata</taxon>
        <taxon>Craniata</taxon>
        <taxon>Vertebrata</taxon>
        <taxon>Euteleostomi</taxon>
        <taxon>Actinopterygii</taxon>
        <taxon>Neopterygii</taxon>
        <taxon>Teleostei</taxon>
        <taxon>Neoteleostei</taxon>
        <taxon>Acanthomorphata</taxon>
        <taxon>Eupercaria</taxon>
        <taxon>Perciformes</taxon>
        <taxon>Notothenioidei</taxon>
        <taxon>Channichthyidae</taxon>
        <taxon>Champsocephalus</taxon>
    </lineage>
</organism>
<dbReference type="EMBL" id="JAULUE010002061">
    <property type="protein sequence ID" value="KAK5884066.1"/>
    <property type="molecule type" value="Genomic_DNA"/>
</dbReference>
<name>A0AAN8BF90_9TELE</name>
<comment type="caution">
    <text evidence="1">The sequence shown here is derived from an EMBL/GenBank/DDBJ whole genome shotgun (WGS) entry which is preliminary data.</text>
</comment>
<keyword evidence="2" id="KW-1185">Reference proteome</keyword>
<reference evidence="1 2" key="1">
    <citation type="journal article" date="2023" name="Mol. Biol. Evol.">
        <title>Genomics of Secondarily Temperate Adaptation in the Only Non-Antarctic Icefish.</title>
        <authorList>
            <person name="Rivera-Colon A.G."/>
            <person name="Rayamajhi N."/>
            <person name="Minhas B.F."/>
            <person name="Madrigal G."/>
            <person name="Bilyk K.T."/>
            <person name="Yoon V."/>
            <person name="Hune M."/>
            <person name="Gregory S."/>
            <person name="Cheng C.H.C."/>
            <person name="Catchen J.M."/>
        </authorList>
    </citation>
    <scope>NUCLEOTIDE SEQUENCE [LARGE SCALE GENOMIC DNA]</scope>
    <source>
        <strain evidence="1">JC2023a</strain>
    </source>
</reference>
<proteinExistence type="predicted"/>
<dbReference type="AlphaFoldDB" id="A0AAN8BF90"/>
<accession>A0AAN8BF90</accession>
<evidence type="ECO:0000313" key="2">
    <source>
        <dbReference type="Proteomes" id="UP001335648"/>
    </source>
</evidence>
<sequence>MHARSQRGFLPACRGPDAFRLFPRRPLCSRRRSSSETQRPSKLQTLMQLLSHPPKEKVYIHKAIRVSGDVFCPKCTPSTRRTSNALLMETDECKDDELF</sequence>
<protein>
    <submittedName>
        <fullName evidence="1">Uncharacterized protein</fullName>
    </submittedName>
</protein>
<gene>
    <name evidence="1" type="ORF">CesoFtcFv8_020331</name>
</gene>
<evidence type="ECO:0000313" key="1">
    <source>
        <dbReference type="EMBL" id="KAK5884066.1"/>
    </source>
</evidence>